<keyword evidence="4 6" id="KW-1133">Transmembrane helix</keyword>
<evidence type="ECO:0000256" key="4">
    <source>
        <dbReference type="ARBA" id="ARBA00022989"/>
    </source>
</evidence>
<dbReference type="PROSITE" id="PS50850">
    <property type="entry name" value="MFS"/>
    <property type="match status" value="1"/>
</dbReference>
<dbReference type="GO" id="GO:0022857">
    <property type="term" value="F:transmembrane transporter activity"/>
    <property type="evidence" value="ECO:0007669"/>
    <property type="project" value="InterPro"/>
</dbReference>
<dbReference type="GO" id="GO:0005886">
    <property type="term" value="C:plasma membrane"/>
    <property type="evidence" value="ECO:0007669"/>
    <property type="project" value="UniProtKB-SubCell"/>
</dbReference>
<evidence type="ECO:0000256" key="5">
    <source>
        <dbReference type="ARBA" id="ARBA00023136"/>
    </source>
</evidence>
<feature type="transmembrane region" description="Helical" evidence="6">
    <location>
        <begin position="358"/>
        <end position="381"/>
    </location>
</feature>
<keyword evidence="2" id="KW-1003">Cell membrane</keyword>
<dbReference type="AlphaFoldDB" id="A1VIT3"/>
<sequence length="423" mass="45093">MNEAVTPKDAIALPDRLNAKSATLVFLAFAAAYFCSTLLRAITATLAPVLTQEFSLQAQGLGLLAGGYFLGFAAVQLPLGHWLDRHGPKRVILWFLSLAVLGCLAFSAAGSFTGLLMARVLLGMGVGACLMAALTGYRRWFDTPALLRANSWMLMTGSLGMLASTLPVQWLMPLIGWRALFWCLAALVVLSMAAIAWLVPRWRVAPAASPSTPALSHEAGYAAIWRSRYFRKMAPLAFFNYGGMVAIQTLWAGPWMVRVAGDTPLESATGLFWINASMLVTFWSWGLVNPYLARNGWPATRLIAWGVPLSLAVLAGNILAGSATGWPGWALFCVTSSVMGLAQPAVGMSFRAALAGRALSAFNLVIFAGVFVAQWGLGLLVDAFSALGLAQGASFQAAMTVFLCCSIAAYGYFISVNADNSVQ</sequence>
<dbReference type="eggNOG" id="COG2814">
    <property type="taxonomic scope" value="Bacteria"/>
</dbReference>
<evidence type="ECO:0000313" key="8">
    <source>
        <dbReference type="EMBL" id="ABM35561.1"/>
    </source>
</evidence>
<reference evidence="9" key="1">
    <citation type="journal article" date="2009" name="Environ. Microbiol.">
        <title>The genome of Polaromonas naphthalenivorans strain CJ2, isolated from coal tar-contaminated sediment, reveals physiological and metabolic versatility and evolution through extensive horizontal gene transfer.</title>
        <authorList>
            <person name="Yagi J.M."/>
            <person name="Sims D."/>
            <person name="Brettin T."/>
            <person name="Bruce D."/>
            <person name="Madsen E.L."/>
        </authorList>
    </citation>
    <scope>NUCLEOTIDE SEQUENCE [LARGE SCALE GENOMIC DNA]</scope>
    <source>
        <strain evidence="9">CJ2</strain>
    </source>
</reference>
<evidence type="ECO:0000256" key="3">
    <source>
        <dbReference type="ARBA" id="ARBA00022692"/>
    </source>
</evidence>
<feature type="transmembrane region" description="Helical" evidence="6">
    <location>
        <begin position="149"/>
        <end position="167"/>
    </location>
</feature>
<feature type="transmembrane region" description="Helical" evidence="6">
    <location>
        <begin position="326"/>
        <end position="346"/>
    </location>
</feature>
<feature type="transmembrane region" description="Helical" evidence="6">
    <location>
        <begin position="302"/>
        <end position="320"/>
    </location>
</feature>
<organism evidence="8 9">
    <name type="scientific">Polaromonas naphthalenivorans (strain CJ2)</name>
    <dbReference type="NCBI Taxonomy" id="365044"/>
    <lineage>
        <taxon>Bacteria</taxon>
        <taxon>Pseudomonadati</taxon>
        <taxon>Pseudomonadota</taxon>
        <taxon>Betaproteobacteria</taxon>
        <taxon>Burkholderiales</taxon>
        <taxon>Comamonadaceae</taxon>
        <taxon>Polaromonas</taxon>
    </lineage>
</organism>
<dbReference type="SUPFAM" id="SSF103473">
    <property type="entry name" value="MFS general substrate transporter"/>
    <property type="match status" value="1"/>
</dbReference>
<dbReference type="PANTHER" id="PTHR43124:SF3">
    <property type="entry name" value="CHLORAMPHENICOL EFFLUX PUMP RV0191"/>
    <property type="match status" value="1"/>
</dbReference>
<dbReference type="InterPro" id="IPR050189">
    <property type="entry name" value="MFS_Efflux_Transporters"/>
</dbReference>
<dbReference type="Proteomes" id="UP000000644">
    <property type="component" value="Chromosome"/>
</dbReference>
<feature type="transmembrane region" description="Helical" evidence="6">
    <location>
        <begin position="56"/>
        <end position="79"/>
    </location>
</feature>
<keyword evidence="9" id="KW-1185">Reference proteome</keyword>
<dbReference type="InterPro" id="IPR036259">
    <property type="entry name" value="MFS_trans_sf"/>
</dbReference>
<keyword evidence="5 6" id="KW-0472">Membrane</keyword>
<dbReference type="InterPro" id="IPR020846">
    <property type="entry name" value="MFS_dom"/>
</dbReference>
<name>A1VIT3_POLNA</name>
<dbReference type="STRING" id="365044.Pnap_0236"/>
<dbReference type="HOGENOM" id="CLU_001265_62_0_4"/>
<feature type="transmembrane region" description="Helical" evidence="6">
    <location>
        <begin position="91"/>
        <end position="110"/>
    </location>
</feature>
<dbReference type="PANTHER" id="PTHR43124">
    <property type="entry name" value="PURINE EFFLUX PUMP PBUE"/>
    <property type="match status" value="1"/>
</dbReference>
<feature type="transmembrane region" description="Helical" evidence="6">
    <location>
        <begin position="271"/>
        <end position="290"/>
    </location>
</feature>
<keyword evidence="3 6" id="KW-0812">Transmembrane</keyword>
<dbReference type="InterPro" id="IPR011701">
    <property type="entry name" value="MFS"/>
</dbReference>
<gene>
    <name evidence="8" type="ordered locus">Pnap_0236</name>
</gene>
<feature type="transmembrane region" description="Helical" evidence="6">
    <location>
        <begin position="24"/>
        <end position="50"/>
    </location>
</feature>
<feature type="transmembrane region" description="Helical" evidence="6">
    <location>
        <begin position="116"/>
        <end position="137"/>
    </location>
</feature>
<evidence type="ECO:0000313" key="9">
    <source>
        <dbReference type="Proteomes" id="UP000000644"/>
    </source>
</evidence>
<proteinExistence type="predicted"/>
<dbReference type="Pfam" id="PF07690">
    <property type="entry name" value="MFS_1"/>
    <property type="match status" value="1"/>
</dbReference>
<dbReference type="EMBL" id="CP000529">
    <property type="protein sequence ID" value="ABM35561.1"/>
    <property type="molecule type" value="Genomic_DNA"/>
</dbReference>
<feature type="transmembrane region" description="Helical" evidence="6">
    <location>
        <begin position="179"/>
        <end position="199"/>
    </location>
</feature>
<feature type="domain" description="Major facilitator superfamily (MFS) profile" evidence="7">
    <location>
        <begin position="25"/>
        <end position="423"/>
    </location>
</feature>
<evidence type="ECO:0000259" key="7">
    <source>
        <dbReference type="PROSITE" id="PS50850"/>
    </source>
</evidence>
<comment type="subcellular location">
    <subcellularLocation>
        <location evidence="1">Cell membrane</location>
        <topology evidence="1">Multi-pass membrane protein</topology>
    </subcellularLocation>
</comment>
<accession>A1VIT3</accession>
<protein>
    <submittedName>
        <fullName evidence="8">Major facilitator superfamily MFS_1</fullName>
    </submittedName>
</protein>
<dbReference type="KEGG" id="pna:Pnap_0236"/>
<feature type="transmembrane region" description="Helical" evidence="6">
    <location>
        <begin position="393"/>
        <end position="413"/>
    </location>
</feature>
<evidence type="ECO:0000256" key="1">
    <source>
        <dbReference type="ARBA" id="ARBA00004651"/>
    </source>
</evidence>
<evidence type="ECO:0000256" key="6">
    <source>
        <dbReference type="SAM" id="Phobius"/>
    </source>
</evidence>
<evidence type="ECO:0000256" key="2">
    <source>
        <dbReference type="ARBA" id="ARBA00022475"/>
    </source>
</evidence>
<feature type="transmembrane region" description="Helical" evidence="6">
    <location>
        <begin position="233"/>
        <end position="251"/>
    </location>
</feature>
<dbReference type="Gene3D" id="1.20.1250.20">
    <property type="entry name" value="MFS general substrate transporter like domains"/>
    <property type="match status" value="1"/>
</dbReference>